<evidence type="ECO:0000256" key="2">
    <source>
        <dbReference type="SAM" id="SignalP"/>
    </source>
</evidence>
<proteinExistence type="predicted"/>
<keyword evidence="4" id="KW-1185">Reference proteome</keyword>
<dbReference type="InterPro" id="IPR000408">
    <property type="entry name" value="Reg_chr_condens"/>
</dbReference>
<keyword evidence="2" id="KW-0732">Signal</keyword>
<dbReference type="RefSeq" id="WP_188942642.1">
    <property type="nucleotide sequence ID" value="NZ_BMNA01000005.1"/>
</dbReference>
<evidence type="ECO:0000256" key="1">
    <source>
        <dbReference type="ARBA" id="ARBA00022737"/>
    </source>
</evidence>
<organism evidence="3 4">
    <name type="scientific">Nakamurella endophytica</name>
    <dbReference type="NCBI Taxonomy" id="1748367"/>
    <lineage>
        <taxon>Bacteria</taxon>
        <taxon>Bacillati</taxon>
        <taxon>Actinomycetota</taxon>
        <taxon>Actinomycetes</taxon>
        <taxon>Nakamurellales</taxon>
        <taxon>Nakamurellaceae</taxon>
        <taxon>Nakamurella</taxon>
    </lineage>
</organism>
<dbReference type="PANTHER" id="PTHR22870">
    <property type="entry name" value="REGULATOR OF CHROMOSOME CONDENSATION"/>
    <property type="match status" value="1"/>
</dbReference>
<feature type="signal peptide" evidence="2">
    <location>
        <begin position="1"/>
        <end position="45"/>
    </location>
</feature>
<evidence type="ECO:0008006" key="5">
    <source>
        <dbReference type="Google" id="ProtNLM"/>
    </source>
</evidence>
<reference evidence="3" key="1">
    <citation type="journal article" date="2014" name="Int. J. Syst. Evol. Microbiol.">
        <title>Complete genome sequence of Corynebacterium casei LMG S-19264T (=DSM 44701T), isolated from a smear-ripened cheese.</title>
        <authorList>
            <consortium name="US DOE Joint Genome Institute (JGI-PGF)"/>
            <person name="Walter F."/>
            <person name="Albersmeier A."/>
            <person name="Kalinowski J."/>
            <person name="Ruckert C."/>
        </authorList>
    </citation>
    <scope>NUCLEOTIDE SEQUENCE</scope>
    <source>
        <strain evidence="3">CGMCC 4.7308</strain>
    </source>
</reference>
<dbReference type="InterPro" id="IPR009091">
    <property type="entry name" value="RCC1/BLIP-II"/>
</dbReference>
<dbReference type="InterPro" id="IPR051210">
    <property type="entry name" value="Ub_ligase/GEF_domain"/>
</dbReference>
<dbReference type="AlphaFoldDB" id="A0A917T1J4"/>
<reference evidence="3" key="2">
    <citation type="submission" date="2020-09" db="EMBL/GenBank/DDBJ databases">
        <authorList>
            <person name="Sun Q."/>
            <person name="Zhou Y."/>
        </authorList>
    </citation>
    <scope>NUCLEOTIDE SEQUENCE</scope>
    <source>
        <strain evidence="3">CGMCC 4.7308</strain>
    </source>
</reference>
<name>A0A917T1J4_9ACTN</name>
<dbReference type="PROSITE" id="PS50012">
    <property type="entry name" value="RCC1_3"/>
    <property type="match status" value="2"/>
</dbReference>
<feature type="chain" id="PRO_5037343398" description="Alpha-tubulin suppressor-like RCC1 family protein" evidence="2">
    <location>
        <begin position="46"/>
        <end position="741"/>
    </location>
</feature>
<accession>A0A917T1J4</accession>
<dbReference type="PANTHER" id="PTHR22870:SF408">
    <property type="entry name" value="OS09G0560450 PROTEIN"/>
    <property type="match status" value="1"/>
</dbReference>
<comment type="caution">
    <text evidence="3">The sequence shown here is derived from an EMBL/GenBank/DDBJ whole genome shotgun (WGS) entry which is preliminary data.</text>
</comment>
<keyword evidence="1" id="KW-0677">Repeat</keyword>
<gene>
    <name evidence="3" type="ORF">GCM10011594_28790</name>
</gene>
<evidence type="ECO:0000313" key="3">
    <source>
        <dbReference type="EMBL" id="GGM06998.1"/>
    </source>
</evidence>
<sequence length="741" mass="73410">MPKPVTAAVPGPGRPVRRRTGIPALAGCGLLLAGLLTAVAPTAAAASTPVPETAAPVAAAVATAAPAGGFVPVPAARLLDTVADIGRAAPLGAGRSLSVQVAGRAGIPATGVAAVTVRLTALAPSAPGWLAAYAHGTARPRTTALNWAAGRSTGSAATVAVSADGRIDLTNLGGRPVDLAVDVSGYFAAGRVTAAGAFVPVTPARSLDTRAGIGASRADWADVPAGSGRTLSWQLAGRTGVPLGAGAAVVSLTATNATGPGRVSAVESDGRHAGIDRVDELTAVVPVRGLAVDAGAAATDLFVVPLAADGLATVDAAGLDSVDVIVDVVGYLRGGPATTPGSYQPLPAARVRTGTVAAGSTTVLRLPVPAGSTAVLTVDAGDVSAPGALFAYPHGTRRPSAALGVLAAGRPTATTALVRVSTGGTVDVANVSGGAVDLTVDLLGYFRECAPSPRTVWSWGDNTDGQLGQGSSSAGSSVPAPVAALRDVRAVDGSGRSAFAIRTDGSLWAWGKNSNDDDAFSGGQLGDGTAVDRWTPVRVRTVHDVTQVVSDGESTYALQADGTVWSWGAGTAVPGAEPDDPITASEPVRVAGLGSVVSISTDYPAVYAVRGDGTVWSWRQFPGSVPAPVAGLTGIRAVSGSTLLRTDGRVQVGTAPVPGLTNITAIDGPYALRSDGTVWTRDAVQVPGLTGVRQLGSGHAVTSTGALWRLDGASVPQRVDRLPRIAAVAGTAGSAMFVVSG</sequence>
<protein>
    <recommendedName>
        <fullName evidence="5">Alpha-tubulin suppressor-like RCC1 family protein</fullName>
    </recommendedName>
</protein>
<dbReference type="Gene3D" id="2.130.10.30">
    <property type="entry name" value="Regulator of chromosome condensation 1/beta-lactamase-inhibitor protein II"/>
    <property type="match status" value="1"/>
</dbReference>
<dbReference type="Pfam" id="PF00415">
    <property type="entry name" value="RCC1"/>
    <property type="match status" value="2"/>
</dbReference>
<dbReference type="SUPFAM" id="SSF50985">
    <property type="entry name" value="RCC1/BLIP-II"/>
    <property type="match status" value="1"/>
</dbReference>
<dbReference type="Proteomes" id="UP000655208">
    <property type="component" value="Unassembled WGS sequence"/>
</dbReference>
<evidence type="ECO:0000313" key="4">
    <source>
        <dbReference type="Proteomes" id="UP000655208"/>
    </source>
</evidence>
<dbReference type="EMBL" id="BMNA01000005">
    <property type="protein sequence ID" value="GGM06998.1"/>
    <property type="molecule type" value="Genomic_DNA"/>
</dbReference>